<name>A0A498J9V0_MALDO</name>
<reference evidence="1 2" key="1">
    <citation type="submission" date="2018-10" db="EMBL/GenBank/DDBJ databases">
        <title>A high-quality apple genome assembly.</title>
        <authorList>
            <person name="Hu J."/>
        </authorList>
    </citation>
    <scope>NUCLEOTIDE SEQUENCE [LARGE SCALE GENOMIC DNA]</scope>
    <source>
        <strain evidence="2">cv. HFTH1</strain>
        <tissue evidence="1">Young leaf</tissue>
    </source>
</reference>
<protein>
    <submittedName>
        <fullName evidence="1">Uncharacterized protein</fullName>
    </submittedName>
</protein>
<comment type="caution">
    <text evidence="1">The sequence shown here is derived from an EMBL/GenBank/DDBJ whole genome shotgun (WGS) entry which is preliminary data.</text>
</comment>
<dbReference type="GO" id="GO:0003743">
    <property type="term" value="F:translation initiation factor activity"/>
    <property type="evidence" value="ECO:0007669"/>
    <property type="project" value="InterPro"/>
</dbReference>
<dbReference type="EMBL" id="RDQH01000334">
    <property type="protein sequence ID" value="RXH91497.1"/>
    <property type="molecule type" value="Genomic_DNA"/>
</dbReference>
<organism evidence="1 2">
    <name type="scientific">Malus domestica</name>
    <name type="common">Apple</name>
    <name type="synonym">Pyrus malus</name>
    <dbReference type="NCBI Taxonomy" id="3750"/>
    <lineage>
        <taxon>Eukaryota</taxon>
        <taxon>Viridiplantae</taxon>
        <taxon>Streptophyta</taxon>
        <taxon>Embryophyta</taxon>
        <taxon>Tracheophyta</taxon>
        <taxon>Spermatophyta</taxon>
        <taxon>Magnoliopsida</taxon>
        <taxon>eudicotyledons</taxon>
        <taxon>Gunneridae</taxon>
        <taxon>Pentapetalae</taxon>
        <taxon>rosids</taxon>
        <taxon>fabids</taxon>
        <taxon>Rosales</taxon>
        <taxon>Rosaceae</taxon>
        <taxon>Amygdaloideae</taxon>
        <taxon>Maleae</taxon>
        <taxon>Malus</taxon>
    </lineage>
</organism>
<dbReference type="AlphaFoldDB" id="A0A498J9V0"/>
<evidence type="ECO:0000313" key="1">
    <source>
        <dbReference type="EMBL" id="RXH91497.1"/>
    </source>
</evidence>
<dbReference type="SUPFAM" id="SSF55159">
    <property type="entry name" value="eIF1-like"/>
    <property type="match status" value="1"/>
</dbReference>
<sequence length="186" mass="21467">MKKLSSCGHPVAQVGIQGGLILRFLLQDLFCKACWVQFNFLLLPPERQNRNPQLKTHSFVAPPWLAALLISRWFFLSIPLDFVRVQVGGSLTKLSRGAHQRFACWGNTETTSLCGNGYILQQQRVIPEKQEITIEKAMRNKRKCITTVKGLQLFAEFKVKRERKHRFRSTLEQSAIKFRDCWDFSG</sequence>
<dbReference type="InterPro" id="IPR036877">
    <property type="entry name" value="SUI1_dom_sf"/>
</dbReference>
<evidence type="ECO:0000313" key="2">
    <source>
        <dbReference type="Proteomes" id="UP000290289"/>
    </source>
</evidence>
<proteinExistence type="predicted"/>
<accession>A0A498J9V0</accession>
<gene>
    <name evidence="1" type="ORF">DVH24_020520</name>
</gene>
<keyword evidence="2" id="KW-1185">Reference proteome</keyword>
<dbReference type="Proteomes" id="UP000290289">
    <property type="component" value="Chromosome 8"/>
</dbReference>